<protein>
    <submittedName>
        <fullName evidence="3">PhzF family phenazine biosynthesis protein</fullName>
    </submittedName>
</protein>
<dbReference type="PIRSF" id="PIRSF016184">
    <property type="entry name" value="PhzC_PhzF"/>
    <property type="match status" value="1"/>
</dbReference>
<dbReference type="Proteomes" id="UP001597097">
    <property type="component" value="Unassembled WGS sequence"/>
</dbReference>
<dbReference type="PANTHER" id="PTHR13774:SF17">
    <property type="entry name" value="PHENAZINE BIOSYNTHESIS-LIKE DOMAIN-CONTAINING PROTEIN"/>
    <property type="match status" value="1"/>
</dbReference>
<keyword evidence="4" id="KW-1185">Reference proteome</keyword>
<keyword evidence="2" id="KW-0413">Isomerase</keyword>
<dbReference type="InterPro" id="IPR003719">
    <property type="entry name" value="Phenazine_PhzF-like"/>
</dbReference>
<gene>
    <name evidence="3" type="ORF">ACFSJ0_55385</name>
</gene>
<dbReference type="NCBIfam" id="TIGR00654">
    <property type="entry name" value="PhzF_family"/>
    <property type="match status" value="1"/>
</dbReference>
<name>A0ABW4GYL1_9ACTN</name>
<accession>A0ABW4GYL1</accession>
<evidence type="ECO:0000256" key="2">
    <source>
        <dbReference type="ARBA" id="ARBA00023235"/>
    </source>
</evidence>
<comment type="similarity">
    <text evidence="1">Belongs to the PhzF family.</text>
</comment>
<reference evidence="4" key="1">
    <citation type="journal article" date="2019" name="Int. J. Syst. Evol. Microbiol.">
        <title>The Global Catalogue of Microorganisms (GCM) 10K type strain sequencing project: providing services to taxonomists for standard genome sequencing and annotation.</title>
        <authorList>
            <consortium name="The Broad Institute Genomics Platform"/>
            <consortium name="The Broad Institute Genome Sequencing Center for Infectious Disease"/>
            <person name="Wu L."/>
            <person name="Ma J."/>
        </authorList>
    </citation>
    <scope>NUCLEOTIDE SEQUENCE [LARGE SCALE GENOMIC DNA]</scope>
    <source>
        <strain evidence="4">CGMCC 1.15399</strain>
    </source>
</reference>
<proteinExistence type="inferred from homology"/>
<evidence type="ECO:0000256" key="1">
    <source>
        <dbReference type="ARBA" id="ARBA00008270"/>
    </source>
</evidence>
<dbReference type="EMBL" id="JBHUCM010000065">
    <property type="protein sequence ID" value="MFD1546307.1"/>
    <property type="molecule type" value="Genomic_DNA"/>
</dbReference>
<comment type="caution">
    <text evidence="3">The sequence shown here is derived from an EMBL/GenBank/DDBJ whole genome shotgun (WGS) entry which is preliminary data.</text>
</comment>
<dbReference type="Pfam" id="PF02567">
    <property type="entry name" value="PhzC-PhzF"/>
    <property type="match status" value="1"/>
</dbReference>
<evidence type="ECO:0000313" key="4">
    <source>
        <dbReference type="Proteomes" id="UP001597097"/>
    </source>
</evidence>
<dbReference type="PANTHER" id="PTHR13774">
    <property type="entry name" value="PHENAZINE BIOSYNTHESIS PROTEIN"/>
    <property type="match status" value="1"/>
</dbReference>
<evidence type="ECO:0000313" key="3">
    <source>
        <dbReference type="EMBL" id="MFD1546307.1"/>
    </source>
</evidence>
<dbReference type="RefSeq" id="WP_219539733.1">
    <property type="nucleotide sequence ID" value="NZ_JAHKRM010000072.1"/>
</dbReference>
<sequence length="269" mass="29084">MKIFVVDAFASRAFGGNPAGVCLLDRPRDRRWMQSVASELNLSETAFVDRSGGGDGIGLRWFTPGGEVDLCGHATMAAAHVLWEREGDSRARLRFRTRSGVLETERGEHGIRLDLPAEPPEPIEEPAGLAAALGARPIWTGQNRFDYLVELAEEAEVAALEPDFAALAAFPVRGVIVTAGRTSGDPGEHDFVSRFFAPRHGVNEDPVTGSAHCCLGPFWGARLGRSDLLGHQISPRGGHVRVTLLGDRVALDGRAVIFMSGELHDQEEQ</sequence>
<organism evidence="3 4">
    <name type="scientific">Nonomuraea guangzhouensis</name>
    <dbReference type="NCBI Taxonomy" id="1291555"/>
    <lineage>
        <taxon>Bacteria</taxon>
        <taxon>Bacillati</taxon>
        <taxon>Actinomycetota</taxon>
        <taxon>Actinomycetes</taxon>
        <taxon>Streptosporangiales</taxon>
        <taxon>Streptosporangiaceae</taxon>
        <taxon>Nonomuraea</taxon>
    </lineage>
</organism>